<dbReference type="Proteomes" id="UP000516437">
    <property type="component" value="Unassembled WGS sequence"/>
</dbReference>
<dbReference type="PANTHER" id="PTHR32099">
    <property type="entry name" value="CYSTEINE-RICH REPEAT SECRETORY PROTEIN"/>
    <property type="match status" value="1"/>
</dbReference>
<name>A0A6A1UN89_9ROSI</name>
<protein>
    <submittedName>
        <fullName evidence="5">Cysteine-rich receptor-like protein kinase 29</fullName>
    </submittedName>
</protein>
<dbReference type="InterPro" id="IPR038408">
    <property type="entry name" value="GNK2_sf"/>
</dbReference>
<dbReference type="CDD" id="cd23509">
    <property type="entry name" value="Gnk2-like"/>
    <property type="match status" value="1"/>
</dbReference>
<feature type="signal peptide" evidence="3">
    <location>
        <begin position="1"/>
        <end position="22"/>
    </location>
</feature>
<keyword evidence="5" id="KW-0675">Receptor</keyword>
<evidence type="ECO:0000259" key="4">
    <source>
        <dbReference type="Pfam" id="PF01657"/>
    </source>
</evidence>
<sequence>MNCSRSLSFLSALFILTAQAVAQTDFLFLREFCLDKGSYTANSTYKANLNHLLSSISTNISYGFYNSSYGEISDRAYAIGLCRGDVTSESAVAIPH</sequence>
<evidence type="ECO:0000256" key="3">
    <source>
        <dbReference type="SAM" id="SignalP"/>
    </source>
</evidence>
<dbReference type="EMBL" id="RXIC02000086">
    <property type="protein sequence ID" value="KAB1201237.1"/>
    <property type="molecule type" value="Genomic_DNA"/>
</dbReference>
<feature type="domain" description="Gnk2-homologous" evidence="4">
    <location>
        <begin position="33"/>
        <end position="89"/>
    </location>
</feature>
<feature type="chain" id="PRO_5025438579" evidence="3">
    <location>
        <begin position="23"/>
        <end position="96"/>
    </location>
</feature>
<keyword evidence="5" id="KW-0808">Transferase</keyword>
<proteinExistence type="predicted"/>
<dbReference type="Pfam" id="PF01657">
    <property type="entry name" value="Stress-antifung"/>
    <property type="match status" value="1"/>
</dbReference>
<keyword evidence="5" id="KW-0418">Kinase</keyword>
<dbReference type="AlphaFoldDB" id="A0A6A1UN89"/>
<keyword evidence="1 3" id="KW-0732">Signal</keyword>
<gene>
    <name evidence="5" type="ORF">CJ030_MR0G004557</name>
</gene>
<dbReference type="GO" id="GO:0016301">
    <property type="term" value="F:kinase activity"/>
    <property type="evidence" value="ECO:0007669"/>
    <property type="project" value="UniProtKB-KW"/>
</dbReference>
<keyword evidence="2" id="KW-0677">Repeat</keyword>
<dbReference type="PANTHER" id="PTHR32099:SF103">
    <property type="entry name" value="GNK2-HOMOLOGOUS DOMAIN-CONTAINING PROTEIN"/>
    <property type="match status" value="1"/>
</dbReference>
<accession>A0A6A1UN89</accession>
<dbReference type="InterPro" id="IPR002902">
    <property type="entry name" value="GNK2"/>
</dbReference>
<evidence type="ECO:0000256" key="2">
    <source>
        <dbReference type="ARBA" id="ARBA00022737"/>
    </source>
</evidence>
<dbReference type="OrthoDB" id="1909574at2759"/>
<reference evidence="5 6" key="1">
    <citation type="journal article" date="2019" name="Plant Biotechnol. J.">
        <title>The red bayberry genome and genetic basis of sex determination.</title>
        <authorList>
            <person name="Jia H.M."/>
            <person name="Jia H.J."/>
            <person name="Cai Q.L."/>
            <person name="Wang Y."/>
            <person name="Zhao H.B."/>
            <person name="Yang W.F."/>
            <person name="Wang G.Y."/>
            <person name="Li Y.H."/>
            <person name="Zhan D.L."/>
            <person name="Shen Y.T."/>
            <person name="Niu Q.F."/>
            <person name="Chang L."/>
            <person name="Qiu J."/>
            <person name="Zhao L."/>
            <person name="Xie H.B."/>
            <person name="Fu W.Y."/>
            <person name="Jin J."/>
            <person name="Li X.W."/>
            <person name="Jiao Y."/>
            <person name="Zhou C.C."/>
            <person name="Tu T."/>
            <person name="Chai C.Y."/>
            <person name="Gao J.L."/>
            <person name="Fan L.J."/>
            <person name="van de Weg E."/>
            <person name="Wang J.Y."/>
            <person name="Gao Z.S."/>
        </authorList>
    </citation>
    <scope>NUCLEOTIDE SEQUENCE [LARGE SCALE GENOMIC DNA]</scope>
    <source>
        <tissue evidence="5">Leaves</tissue>
    </source>
</reference>
<organism evidence="5 6">
    <name type="scientific">Morella rubra</name>
    <name type="common">Chinese bayberry</name>
    <dbReference type="NCBI Taxonomy" id="262757"/>
    <lineage>
        <taxon>Eukaryota</taxon>
        <taxon>Viridiplantae</taxon>
        <taxon>Streptophyta</taxon>
        <taxon>Embryophyta</taxon>
        <taxon>Tracheophyta</taxon>
        <taxon>Spermatophyta</taxon>
        <taxon>Magnoliopsida</taxon>
        <taxon>eudicotyledons</taxon>
        <taxon>Gunneridae</taxon>
        <taxon>Pentapetalae</taxon>
        <taxon>rosids</taxon>
        <taxon>fabids</taxon>
        <taxon>Fagales</taxon>
        <taxon>Myricaceae</taxon>
        <taxon>Morella</taxon>
    </lineage>
</organism>
<evidence type="ECO:0000313" key="5">
    <source>
        <dbReference type="EMBL" id="KAB1201237.1"/>
    </source>
</evidence>
<keyword evidence="6" id="KW-1185">Reference proteome</keyword>
<evidence type="ECO:0000313" key="6">
    <source>
        <dbReference type="Proteomes" id="UP000516437"/>
    </source>
</evidence>
<comment type="caution">
    <text evidence="5">The sequence shown here is derived from an EMBL/GenBank/DDBJ whole genome shotgun (WGS) entry which is preliminary data.</text>
</comment>
<evidence type="ECO:0000256" key="1">
    <source>
        <dbReference type="ARBA" id="ARBA00022729"/>
    </source>
</evidence>
<dbReference type="Gene3D" id="3.30.430.20">
    <property type="entry name" value="Gnk2 domain, C-X8-C-X2-C motif"/>
    <property type="match status" value="1"/>
</dbReference>